<dbReference type="PROSITE" id="PS51779">
    <property type="entry name" value="POTRA"/>
    <property type="match status" value="4"/>
</dbReference>
<dbReference type="RefSeq" id="WP_305169009.1">
    <property type="nucleotide sequence ID" value="NZ_JAUUUU010000001.1"/>
</dbReference>
<dbReference type="FunFam" id="3.10.20.310:FF:000003">
    <property type="entry name" value="Outer membrane protein assembly factor BamA"/>
    <property type="match status" value="1"/>
</dbReference>
<feature type="domain" description="POTRA" evidence="10">
    <location>
        <begin position="22"/>
        <end position="89"/>
    </location>
</feature>
<evidence type="ECO:0000256" key="7">
    <source>
        <dbReference type="ARBA" id="ARBA00023237"/>
    </source>
</evidence>
<dbReference type="Pfam" id="PF01103">
    <property type="entry name" value="Omp85"/>
    <property type="match status" value="1"/>
</dbReference>
<gene>
    <name evidence="8 11" type="primary">bamA</name>
    <name evidence="11" type="ORF">Q8A57_00755</name>
</gene>
<evidence type="ECO:0000313" key="11">
    <source>
        <dbReference type="EMBL" id="MDP1519495.1"/>
    </source>
</evidence>
<evidence type="ECO:0000256" key="2">
    <source>
        <dbReference type="ARBA" id="ARBA00022452"/>
    </source>
</evidence>
<dbReference type="FunFam" id="3.10.20.310:FF:000001">
    <property type="entry name" value="Outer membrane protein assembly factor BamA"/>
    <property type="match status" value="1"/>
</dbReference>
<dbReference type="FunFam" id="3.10.20.310:FF:000002">
    <property type="entry name" value="Outer membrane protein assembly factor BamA"/>
    <property type="match status" value="1"/>
</dbReference>
<accession>A0AAW8AWF0</accession>
<dbReference type="Gene3D" id="2.40.160.50">
    <property type="entry name" value="membrane protein fhac: a member of the omp85/tpsb transporter family"/>
    <property type="match status" value="1"/>
</dbReference>
<feature type="domain" description="POTRA" evidence="10">
    <location>
        <begin position="173"/>
        <end position="261"/>
    </location>
</feature>
<dbReference type="Pfam" id="PF07244">
    <property type="entry name" value="POTRA"/>
    <property type="match status" value="5"/>
</dbReference>
<dbReference type="EMBL" id="JAUUUU010000001">
    <property type="protein sequence ID" value="MDP1519495.1"/>
    <property type="molecule type" value="Genomic_DNA"/>
</dbReference>
<dbReference type="AlphaFoldDB" id="A0AAW8AWF0"/>
<name>A0AAW8AWF0_9GAMM</name>
<feature type="chain" id="PRO_5043063448" description="Outer membrane protein assembly factor BamA" evidence="8">
    <location>
        <begin position="20"/>
        <end position="775"/>
    </location>
</feature>
<sequence length="775" mass="85906" precursor="true">MKRFYLLLSLCLFALAVRAEVFQVEDIRIDGLQRVSSGTVFASMPLSVGDLIDENTVRRATRSLFRTGYFDDIRISRDGGILIVTVKERPAMAEIKLSGNKAIPEEDLLKALRDNGLAEGQIFRQAVLEGMSRELERQYVGQGRYGATVTADIEELPRNRVGVHIKVDEGEVASIKHINVVGARAFDADEILSLFELKTSNILSWVFNDDKYSKEKLSGDLERIESFYLNRGYLKFSIETTQVAISPDRQSVFVTVNLNEGDVYTVDEIALAGDLVISEGEIRSLVRLKKEQTFSQLEMTNTSEIIKDRLGNEGYTFAEVKGIPEVNEDNKTAKVTFFVNPGKRAYVRRIEFRGNTKTMDEVLRREMRQMEGASASTAKIEHSKVRLNRLGYFKEVQVDTQQVPGTNDQVDVIYTVEEQPSGSIGASVGFAQTYGLVLGANISERNFLGTGNNVSINLNQSAYTTNYGFSASNPYFTRDGIGAGFSVFMRETDYEEVNVSNYSTDSMGGSLTFSYPISDVSSIGFGLGLEVLELKPGSFPSEEILEFIDENGEDFTTFTTSFNWGYSTLNRANLSTAGISHRVAVEFSVPGSDLEYYKTSYAGQYFRPLSESLTLRMRTDLGYGDSYGSGDRLPFFKNYFGGGWGSVRGYKKNTLGPRETPDPDNPFDNDDDPFGGNMLVVGSVEVLFPVPFIKDQRSIQAAAFLDAGNVFDTDCGDKDDDFCQEPDLGDLRYSLGIGGTWISGFGPITASLAFPLNPGGEDEKEVFQFSLGQTF</sequence>
<dbReference type="PANTHER" id="PTHR12815:SF23">
    <property type="entry name" value="OUTER MEMBRANE PROTEIN ASSEMBLY FACTOR BAMA"/>
    <property type="match status" value="1"/>
</dbReference>
<protein>
    <recommendedName>
        <fullName evidence="8 9">Outer membrane protein assembly factor BamA</fullName>
    </recommendedName>
</protein>
<evidence type="ECO:0000256" key="9">
    <source>
        <dbReference type="NCBIfam" id="TIGR03303"/>
    </source>
</evidence>
<keyword evidence="3 8" id="KW-0812">Transmembrane</keyword>
<reference evidence="11" key="2">
    <citation type="submission" date="2023-08" db="EMBL/GenBank/DDBJ databases">
        <authorList>
            <person name="Luo J."/>
        </authorList>
    </citation>
    <scope>NUCLEOTIDE SEQUENCE</scope>
    <source>
        <strain evidence="11">DSM 25064</strain>
    </source>
</reference>
<feature type="domain" description="POTRA" evidence="10">
    <location>
        <begin position="345"/>
        <end position="419"/>
    </location>
</feature>
<evidence type="ECO:0000256" key="6">
    <source>
        <dbReference type="ARBA" id="ARBA00023136"/>
    </source>
</evidence>
<dbReference type="GO" id="GO:1990063">
    <property type="term" value="C:Bam protein complex"/>
    <property type="evidence" value="ECO:0007669"/>
    <property type="project" value="TreeGrafter"/>
</dbReference>
<dbReference type="InterPro" id="IPR034746">
    <property type="entry name" value="POTRA"/>
</dbReference>
<dbReference type="PIRSF" id="PIRSF006076">
    <property type="entry name" value="OM_assembly_OMP85"/>
    <property type="match status" value="1"/>
</dbReference>
<reference evidence="11" key="1">
    <citation type="journal article" date="2010" name="Int. J. Syst. Evol. Microbiol.">
        <title>Porticoccus litoralis gen. nov., sp. nov., a gammaproteobacterium isolated from the Yellow Sea.</title>
        <authorList>
            <person name="Oh H.M."/>
            <person name="Kim H."/>
            <person name="Kim K.M."/>
            <person name="Min G.S."/>
            <person name="Cho J.C."/>
        </authorList>
    </citation>
    <scope>NUCLEOTIDE SEQUENCE</scope>
    <source>
        <strain evidence="11">DSM 25064</strain>
    </source>
</reference>
<comment type="subcellular location">
    <subcellularLocation>
        <location evidence="8">Cell outer membrane</location>
    </subcellularLocation>
    <subcellularLocation>
        <location evidence="1">Membrane</location>
    </subcellularLocation>
</comment>
<organism evidence="11 12">
    <name type="scientific">Porticoccus litoralis</name>
    <dbReference type="NCBI Taxonomy" id="434086"/>
    <lineage>
        <taxon>Bacteria</taxon>
        <taxon>Pseudomonadati</taxon>
        <taxon>Pseudomonadota</taxon>
        <taxon>Gammaproteobacteria</taxon>
        <taxon>Cellvibrionales</taxon>
        <taxon>Porticoccaceae</taxon>
        <taxon>Porticoccus</taxon>
    </lineage>
</organism>
<evidence type="ECO:0000313" key="12">
    <source>
        <dbReference type="Proteomes" id="UP001178354"/>
    </source>
</evidence>
<dbReference type="Proteomes" id="UP001178354">
    <property type="component" value="Unassembled WGS sequence"/>
</dbReference>
<dbReference type="PANTHER" id="PTHR12815">
    <property type="entry name" value="SORTING AND ASSEMBLY MACHINERY SAMM50 PROTEIN FAMILY MEMBER"/>
    <property type="match status" value="1"/>
</dbReference>
<comment type="subunit">
    <text evidence="8">Part of the Bam complex.</text>
</comment>
<comment type="similarity">
    <text evidence="8">Belongs to the BamA family.</text>
</comment>
<comment type="caution">
    <text evidence="11">The sequence shown here is derived from an EMBL/GenBank/DDBJ whole genome shotgun (WGS) entry which is preliminary data.</text>
</comment>
<dbReference type="InterPro" id="IPR023707">
    <property type="entry name" value="OM_assembly_BamA"/>
</dbReference>
<keyword evidence="5 8" id="KW-0677">Repeat</keyword>
<keyword evidence="7 8" id="KW-0998">Cell outer membrane</keyword>
<dbReference type="InterPro" id="IPR000184">
    <property type="entry name" value="Bac_surfAg_D15"/>
</dbReference>
<dbReference type="Gene3D" id="3.10.20.310">
    <property type="entry name" value="membrane protein fhac"/>
    <property type="match status" value="5"/>
</dbReference>
<evidence type="ECO:0000256" key="3">
    <source>
        <dbReference type="ARBA" id="ARBA00022692"/>
    </source>
</evidence>
<feature type="signal peptide" evidence="8">
    <location>
        <begin position="1"/>
        <end position="19"/>
    </location>
</feature>
<feature type="domain" description="POTRA" evidence="10">
    <location>
        <begin position="90"/>
        <end position="170"/>
    </location>
</feature>
<dbReference type="GO" id="GO:0051205">
    <property type="term" value="P:protein insertion into membrane"/>
    <property type="evidence" value="ECO:0007669"/>
    <property type="project" value="UniProtKB-UniRule"/>
</dbReference>
<evidence type="ECO:0000256" key="5">
    <source>
        <dbReference type="ARBA" id="ARBA00022737"/>
    </source>
</evidence>
<keyword evidence="2 8" id="KW-1134">Transmembrane beta strand</keyword>
<evidence type="ECO:0000259" key="10">
    <source>
        <dbReference type="PROSITE" id="PS51779"/>
    </source>
</evidence>
<dbReference type="NCBIfam" id="TIGR03303">
    <property type="entry name" value="OM_YaeT"/>
    <property type="match status" value="1"/>
</dbReference>
<keyword evidence="12" id="KW-1185">Reference proteome</keyword>
<dbReference type="InterPro" id="IPR039910">
    <property type="entry name" value="D15-like"/>
</dbReference>
<keyword evidence="4 8" id="KW-0732">Signal</keyword>
<dbReference type="InterPro" id="IPR010827">
    <property type="entry name" value="BamA/TamA_POTRA"/>
</dbReference>
<proteinExistence type="inferred from homology"/>
<dbReference type="GO" id="GO:0043165">
    <property type="term" value="P:Gram-negative-bacterium-type cell outer membrane assembly"/>
    <property type="evidence" value="ECO:0007669"/>
    <property type="project" value="UniProtKB-UniRule"/>
</dbReference>
<evidence type="ECO:0000256" key="4">
    <source>
        <dbReference type="ARBA" id="ARBA00022729"/>
    </source>
</evidence>
<keyword evidence="6 8" id="KW-0472">Membrane</keyword>
<comment type="function">
    <text evidence="8">Part of the outer membrane protein assembly complex, which is involved in assembly and insertion of beta-barrel proteins into the outer membrane.</text>
</comment>
<dbReference type="HAMAP" id="MF_01430">
    <property type="entry name" value="OM_assembly_BamA"/>
    <property type="match status" value="1"/>
</dbReference>
<evidence type="ECO:0000256" key="8">
    <source>
        <dbReference type="HAMAP-Rule" id="MF_01430"/>
    </source>
</evidence>
<evidence type="ECO:0000256" key="1">
    <source>
        <dbReference type="ARBA" id="ARBA00004370"/>
    </source>
</evidence>